<dbReference type="HAMAP" id="MF_00921">
    <property type="entry name" value="PDRP"/>
    <property type="match status" value="1"/>
</dbReference>
<feature type="binding site" evidence="5">
    <location>
        <begin position="154"/>
        <end position="161"/>
    </location>
    <ligand>
        <name>ADP</name>
        <dbReference type="ChEBI" id="CHEBI:456216"/>
    </ligand>
</feature>
<dbReference type="InterPro" id="IPR026565">
    <property type="entry name" value="PPDK_reg"/>
</dbReference>
<evidence type="ECO:0000256" key="6">
    <source>
        <dbReference type="SAM" id="MobiDB-lite"/>
    </source>
</evidence>
<protein>
    <recommendedName>
        <fullName evidence="5">Putative pyruvate, phosphate dikinase regulatory protein</fullName>
        <shortName evidence="5">PPDK regulatory protein</shortName>
        <ecNumber evidence="5">2.7.11.32</ecNumber>
        <ecNumber evidence="5">2.7.4.27</ecNumber>
    </recommendedName>
</protein>
<comment type="function">
    <text evidence="5">Bifunctional serine/threonine kinase and phosphorylase involved in the regulation of the pyruvate, phosphate dikinase (PPDK) by catalyzing its phosphorylation/dephosphorylation.</text>
</comment>
<dbReference type="InterPro" id="IPR005177">
    <property type="entry name" value="Kinase-pyrophosphorylase"/>
</dbReference>
<dbReference type="Proteomes" id="UP000033774">
    <property type="component" value="Unassembled WGS sequence"/>
</dbReference>
<accession>A0A0F3IQM4</accession>
<dbReference type="GO" id="GO:0004674">
    <property type="term" value="F:protein serine/threonine kinase activity"/>
    <property type="evidence" value="ECO:0007669"/>
    <property type="project" value="UniProtKB-UniRule"/>
</dbReference>
<keyword evidence="8" id="KW-1185">Reference proteome</keyword>
<sequence>MAPASSRTIPIHLVSDSTGDTVHAVARACLVQFEGVEPDMHIWSLVRSGAHMTKVLAGIAAKPGPVLFTMVDDKLRAQLQDECRLLKVPLIPILDPVIGALGSYLGMSGGKQPGKQHTLDNDYFRRIDAMTYTQNHDDGQAYWNLEEADVVLVGVSRTSKSPTCMYLANRGYKAANVPMVPGVPLPDQLLASKKPLIVGLTNDPNRLVQIRRNRLKQLSQDESTTYTDIDRVRAEVTAARRLFEEKGWPIIDMTRRSIEETAAAVIQLLQEREHPGEVHPHTHIHQGPKAR</sequence>
<comment type="catalytic activity">
    <reaction evidence="5">
        <text>N(tele)-phospho-L-histidyl/O-phospho-L-threonyl-[pyruvate, phosphate dikinase] + phosphate + H(+) = N(tele)-phospho-L-histidyl/L-threonyl-[pyruvate, phosphate dikinase] + diphosphate</text>
        <dbReference type="Rhea" id="RHEA:43696"/>
        <dbReference type="Rhea" id="RHEA-COMP:10650"/>
        <dbReference type="Rhea" id="RHEA-COMP:10651"/>
        <dbReference type="ChEBI" id="CHEBI:15378"/>
        <dbReference type="ChEBI" id="CHEBI:30013"/>
        <dbReference type="ChEBI" id="CHEBI:33019"/>
        <dbReference type="ChEBI" id="CHEBI:43474"/>
        <dbReference type="ChEBI" id="CHEBI:61977"/>
        <dbReference type="ChEBI" id="CHEBI:83586"/>
        <dbReference type="EC" id="2.7.4.27"/>
    </reaction>
</comment>
<keyword evidence="4 5" id="KW-0418">Kinase</keyword>
<keyword evidence="3 5" id="KW-0547">Nucleotide-binding</keyword>
<comment type="caution">
    <text evidence="7">The sequence shown here is derived from an EMBL/GenBank/DDBJ whole genome shotgun (WGS) entry which is preliminary data.</text>
</comment>
<dbReference type="EC" id="2.7.4.27" evidence="5"/>
<dbReference type="Pfam" id="PF03618">
    <property type="entry name" value="Kinase-PPPase"/>
    <property type="match status" value="1"/>
</dbReference>
<feature type="region of interest" description="Disordered" evidence="6">
    <location>
        <begin position="272"/>
        <end position="291"/>
    </location>
</feature>
<dbReference type="EMBL" id="LAJY01000412">
    <property type="protein sequence ID" value="KJV08912.1"/>
    <property type="molecule type" value="Genomic_DNA"/>
</dbReference>
<dbReference type="AlphaFoldDB" id="A0A0F3IQM4"/>
<dbReference type="NCBIfam" id="NF003742">
    <property type="entry name" value="PRK05339.1"/>
    <property type="match status" value="1"/>
</dbReference>
<name>A0A0F3IQM4_9PROT</name>
<dbReference type="EC" id="2.7.11.32" evidence="5"/>
<organism evidence="7 8">
    <name type="scientific">Elstera litoralis</name>
    <dbReference type="NCBI Taxonomy" id="552518"/>
    <lineage>
        <taxon>Bacteria</taxon>
        <taxon>Pseudomonadati</taxon>
        <taxon>Pseudomonadota</taxon>
        <taxon>Alphaproteobacteria</taxon>
        <taxon>Rhodospirillales</taxon>
        <taxon>Rhodospirillaceae</taxon>
        <taxon>Elstera</taxon>
    </lineage>
</organism>
<dbReference type="RefSeq" id="WP_045776529.1">
    <property type="nucleotide sequence ID" value="NZ_LAJY01000412.1"/>
</dbReference>
<evidence type="ECO:0000256" key="1">
    <source>
        <dbReference type="ARBA" id="ARBA00022527"/>
    </source>
</evidence>
<dbReference type="GO" id="GO:0005524">
    <property type="term" value="F:ATP binding"/>
    <property type="evidence" value="ECO:0007669"/>
    <property type="project" value="InterPro"/>
</dbReference>
<evidence type="ECO:0000313" key="7">
    <source>
        <dbReference type="EMBL" id="KJV08912.1"/>
    </source>
</evidence>
<feature type="compositionally biased region" description="Basic residues" evidence="6">
    <location>
        <begin position="281"/>
        <end position="291"/>
    </location>
</feature>
<keyword evidence="1 5" id="KW-0723">Serine/threonine-protein kinase</keyword>
<dbReference type="PANTHER" id="PTHR31756">
    <property type="entry name" value="PYRUVATE, PHOSPHATE DIKINASE REGULATORY PROTEIN 1, CHLOROPLASTIC"/>
    <property type="match status" value="1"/>
</dbReference>
<proteinExistence type="inferred from homology"/>
<dbReference type="GO" id="GO:0043531">
    <property type="term" value="F:ADP binding"/>
    <property type="evidence" value="ECO:0007669"/>
    <property type="project" value="UniProtKB-UniRule"/>
</dbReference>
<comment type="similarity">
    <text evidence="5">Belongs to the pyruvate, phosphate/water dikinase regulatory protein family. PDRP subfamily.</text>
</comment>
<dbReference type="PANTHER" id="PTHR31756:SF3">
    <property type="entry name" value="PYRUVATE, PHOSPHATE DIKINASE REGULATORY PROTEIN 1, CHLOROPLASTIC"/>
    <property type="match status" value="1"/>
</dbReference>
<evidence type="ECO:0000256" key="3">
    <source>
        <dbReference type="ARBA" id="ARBA00022741"/>
    </source>
</evidence>
<dbReference type="OrthoDB" id="9782201at2"/>
<evidence type="ECO:0000256" key="2">
    <source>
        <dbReference type="ARBA" id="ARBA00022679"/>
    </source>
</evidence>
<dbReference type="GO" id="GO:0016776">
    <property type="term" value="F:phosphotransferase activity, phosphate group as acceptor"/>
    <property type="evidence" value="ECO:0007669"/>
    <property type="project" value="UniProtKB-UniRule"/>
</dbReference>
<evidence type="ECO:0000256" key="5">
    <source>
        <dbReference type="HAMAP-Rule" id="MF_00921"/>
    </source>
</evidence>
<keyword evidence="2 5" id="KW-0808">Transferase</keyword>
<gene>
    <name evidence="7" type="ORF">VZ95_14720</name>
</gene>
<evidence type="ECO:0000313" key="8">
    <source>
        <dbReference type="Proteomes" id="UP000033774"/>
    </source>
</evidence>
<evidence type="ECO:0000256" key="4">
    <source>
        <dbReference type="ARBA" id="ARBA00022777"/>
    </source>
</evidence>
<dbReference type="PATRIC" id="fig|552518.3.peg.2745"/>
<reference evidence="7 8" key="1">
    <citation type="submission" date="2015-03" db="EMBL/GenBank/DDBJ databases">
        <title>Draft genome sequence of Elstera litoralis.</title>
        <authorList>
            <person name="Rahalkar M.C."/>
            <person name="Dhakephalkar P.K."/>
            <person name="Pore S.D."/>
            <person name="Arora P."/>
            <person name="Kapse N.G."/>
            <person name="Pandit P.S."/>
        </authorList>
    </citation>
    <scope>NUCLEOTIDE SEQUENCE [LARGE SCALE GENOMIC DNA]</scope>
    <source>
        <strain evidence="7 8">Dia-1</strain>
    </source>
</reference>
<comment type="catalytic activity">
    <reaction evidence="5">
        <text>N(tele)-phospho-L-histidyl/L-threonyl-[pyruvate, phosphate dikinase] + ADP = N(tele)-phospho-L-histidyl/O-phospho-L-threonyl-[pyruvate, phosphate dikinase] + AMP + H(+)</text>
        <dbReference type="Rhea" id="RHEA:43692"/>
        <dbReference type="Rhea" id="RHEA-COMP:10650"/>
        <dbReference type="Rhea" id="RHEA-COMP:10651"/>
        <dbReference type="ChEBI" id="CHEBI:15378"/>
        <dbReference type="ChEBI" id="CHEBI:30013"/>
        <dbReference type="ChEBI" id="CHEBI:61977"/>
        <dbReference type="ChEBI" id="CHEBI:83586"/>
        <dbReference type="ChEBI" id="CHEBI:456215"/>
        <dbReference type="ChEBI" id="CHEBI:456216"/>
        <dbReference type="EC" id="2.7.11.32"/>
    </reaction>
</comment>